<feature type="region of interest" description="Disordered" evidence="1">
    <location>
        <begin position="153"/>
        <end position="191"/>
    </location>
</feature>
<evidence type="ECO:0000256" key="2">
    <source>
        <dbReference type="SAM" id="SignalP"/>
    </source>
</evidence>
<gene>
    <name evidence="3" type="ORF">Q664_08125</name>
</gene>
<protein>
    <recommendedName>
        <fullName evidence="5">Tetratricopeptide repeat protein</fullName>
    </recommendedName>
</protein>
<reference evidence="3 4" key="1">
    <citation type="submission" date="2014-07" db="EMBL/GenBank/DDBJ databases">
        <title>Draft Genome Sequence of Gephyronic Acid Producer, Cystobacter violaceus Strain Cb vi76.</title>
        <authorList>
            <person name="Stevens D.C."/>
            <person name="Young J."/>
            <person name="Carmichael R."/>
            <person name="Tan J."/>
            <person name="Taylor R.E."/>
        </authorList>
    </citation>
    <scope>NUCLEOTIDE SEQUENCE [LARGE SCALE GENOMIC DNA]</scope>
    <source>
        <strain evidence="3 4">Cb vi76</strain>
    </source>
</reference>
<keyword evidence="2" id="KW-0732">Signal</keyword>
<feature type="signal peptide" evidence="2">
    <location>
        <begin position="1"/>
        <end position="30"/>
    </location>
</feature>
<dbReference type="Proteomes" id="UP000028547">
    <property type="component" value="Unassembled WGS sequence"/>
</dbReference>
<accession>A0A084SYM2</accession>
<proteinExistence type="predicted"/>
<evidence type="ECO:0000256" key="1">
    <source>
        <dbReference type="SAM" id="MobiDB-lite"/>
    </source>
</evidence>
<sequence length="372" mass="41154">MLHFMCAMLHKRIIPALLLASWTPFPSAHAAGGETASVTVAPVAGKEEPAAVTKEGAAAPKPEVAVPPRISIGMISRAYKNGEYEQALELIGLARQHPLDTPELVALSLYEGILLYQVGRFVESGDAFEMALLIRPEAKLPVPVSPKIESHFETVRKKAQMDPSTTTPPTGKQKPSSGTSSNCPSGQIIPPGRTLKAQQLWRLAMMEQMLCLRDIRGGEVARSLSEFKTLISQAGSTTEWIRAIQEIDQFAKEYSVYPFNSDWQHVKSLVPEERWELGDEDQDVALPEAPESPDEEPASLFGCRAAVAADCERLMRRLLLLQGQLPGVASENRFTARTELLRLGRKVREAGTREKLNTAERDIDAWQSRWRH</sequence>
<evidence type="ECO:0000313" key="3">
    <source>
        <dbReference type="EMBL" id="KFA93557.1"/>
    </source>
</evidence>
<dbReference type="EMBL" id="JPMI01000046">
    <property type="protein sequence ID" value="KFA93557.1"/>
    <property type="molecule type" value="Genomic_DNA"/>
</dbReference>
<feature type="compositionally biased region" description="Polar residues" evidence="1">
    <location>
        <begin position="162"/>
        <end position="185"/>
    </location>
</feature>
<comment type="caution">
    <text evidence="3">The sequence shown here is derived from an EMBL/GenBank/DDBJ whole genome shotgun (WGS) entry which is preliminary data.</text>
</comment>
<name>A0A084SYM2_9BACT</name>
<dbReference type="AlphaFoldDB" id="A0A084SYM2"/>
<feature type="chain" id="PRO_5001781766" description="Tetratricopeptide repeat protein" evidence="2">
    <location>
        <begin position="31"/>
        <end position="372"/>
    </location>
</feature>
<evidence type="ECO:0000313" key="4">
    <source>
        <dbReference type="Proteomes" id="UP000028547"/>
    </source>
</evidence>
<organism evidence="3 4">
    <name type="scientific">Archangium violaceum Cb vi76</name>
    <dbReference type="NCBI Taxonomy" id="1406225"/>
    <lineage>
        <taxon>Bacteria</taxon>
        <taxon>Pseudomonadati</taxon>
        <taxon>Myxococcota</taxon>
        <taxon>Myxococcia</taxon>
        <taxon>Myxococcales</taxon>
        <taxon>Cystobacterineae</taxon>
        <taxon>Archangiaceae</taxon>
        <taxon>Archangium</taxon>
    </lineage>
</organism>
<evidence type="ECO:0008006" key="5">
    <source>
        <dbReference type="Google" id="ProtNLM"/>
    </source>
</evidence>